<comment type="caution">
    <text evidence="12">The sequence shown here is derived from an EMBL/GenBank/DDBJ whole genome shotgun (WGS) entry which is preliminary data.</text>
</comment>
<evidence type="ECO:0000256" key="6">
    <source>
        <dbReference type="ARBA" id="ARBA00022801"/>
    </source>
</evidence>
<evidence type="ECO:0000256" key="1">
    <source>
        <dbReference type="ARBA" id="ARBA00000681"/>
    </source>
</evidence>
<accession>A0ABQ6DXA6</accession>
<dbReference type="Proteomes" id="UP001157353">
    <property type="component" value="Unassembled WGS sequence"/>
</dbReference>
<sequence length="565" mass="61775">MKESLTRLASAVALTSLLAACSEESTTPPAVTESAVKAEIINGSFEQDMAGETSPAGNWVLREAQDATAVSTIEVIESEEGVDSYKGTKAVKVMVDTLGANNWDVEVAYEELPVIGGKTYEFSVWAKGDAGTNADFYIQTPEYAARNLTTVDFTGEWQEIKLTAKADPVDTLHRLAVHFSKEGNAGKSFYLDEFTGVISNVPEVVIPDVEYSAVNVTSLKALTDNLTIGVAVPAGAAGNSILISEDRQGVIEKHFNQLSAENIMKPEALHSVRGEPSFDEADALVSYAKENSMTVHGHVFVWHGQIPGWMINFDGDKAAWITMMEDHITRIATHFEEAGNNDTVTSWDVVNEAFNENGTYRGSKAATNENPNDNSVWYENIGEEFLPLAFTAARAADPDADLYYNDYNLIHNEVKLDAVIAMVNTFEAGTISGIGFQSHISVGDPSIDTIKAQLQKVVDETNLKVKITELDVRMNNVPDSDTPLTYLTSERADEQKQYYHDIVEAYLEVVPADRRGGITVWGAIDSDSWLQSWPAPTTEWPLLFNSDYTAKPALQGFADALTEAQ</sequence>
<dbReference type="PRINTS" id="PR00134">
    <property type="entry name" value="GLHYDRLASE10"/>
</dbReference>
<keyword evidence="3" id="KW-0858">Xylan degradation</keyword>
<dbReference type="EMBL" id="BSPQ01000002">
    <property type="protein sequence ID" value="GLS89796.1"/>
    <property type="molecule type" value="Genomic_DNA"/>
</dbReference>
<evidence type="ECO:0000313" key="13">
    <source>
        <dbReference type="Proteomes" id="UP001157353"/>
    </source>
</evidence>
<comment type="catalytic activity">
    <reaction evidence="1 10">
        <text>Endohydrolysis of (1-&gt;4)-beta-D-xylosidic linkages in xylans.</text>
        <dbReference type="EC" id="3.2.1.8"/>
    </reaction>
</comment>
<dbReference type="Gene3D" id="2.60.120.260">
    <property type="entry name" value="Galactose-binding domain-like"/>
    <property type="match status" value="1"/>
</dbReference>
<dbReference type="InterPro" id="IPR003305">
    <property type="entry name" value="CenC_carb-bd"/>
</dbReference>
<evidence type="ECO:0000256" key="10">
    <source>
        <dbReference type="RuleBase" id="RU361174"/>
    </source>
</evidence>
<dbReference type="InterPro" id="IPR017853">
    <property type="entry name" value="GH"/>
</dbReference>
<organism evidence="12 13">
    <name type="scientific">Psychromonas marina</name>
    <dbReference type="NCBI Taxonomy" id="88364"/>
    <lineage>
        <taxon>Bacteria</taxon>
        <taxon>Pseudomonadati</taxon>
        <taxon>Pseudomonadota</taxon>
        <taxon>Gammaproteobacteria</taxon>
        <taxon>Alteromonadales</taxon>
        <taxon>Psychromonadaceae</taxon>
        <taxon>Psychromonas</taxon>
    </lineage>
</organism>
<evidence type="ECO:0000259" key="11">
    <source>
        <dbReference type="PROSITE" id="PS51760"/>
    </source>
</evidence>
<dbReference type="RefSeq" id="WP_284202923.1">
    <property type="nucleotide sequence ID" value="NZ_BSPQ01000002.1"/>
</dbReference>
<proteinExistence type="inferred from homology"/>
<comment type="similarity">
    <text evidence="2 10">Belongs to the glycosyl hydrolase 10 (cellulase F) family.</text>
</comment>
<dbReference type="Pfam" id="PF00331">
    <property type="entry name" value="Glyco_hydro_10"/>
    <property type="match status" value="1"/>
</dbReference>
<dbReference type="SUPFAM" id="SSF51445">
    <property type="entry name" value="(Trans)glycosidases"/>
    <property type="match status" value="1"/>
</dbReference>
<dbReference type="EC" id="3.2.1.8" evidence="10"/>
<dbReference type="InterPro" id="IPR044846">
    <property type="entry name" value="GH10"/>
</dbReference>
<dbReference type="SMART" id="SM00633">
    <property type="entry name" value="Glyco_10"/>
    <property type="match status" value="1"/>
</dbReference>
<keyword evidence="8 10" id="KW-0326">Glycosidase</keyword>
<evidence type="ECO:0000256" key="2">
    <source>
        <dbReference type="ARBA" id="ARBA00007495"/>
    </source>
</evidence>
<keyword evidence="6 10" id="KW-0378">Hydrolase</keyword>
<gene>
    <name evidence="12" type="ORF">GCM10007916_08630</name>
</gene>
<evidence type="ECO:0000256" key="9">
    <source>
        <dbReference type="ARBA" id="ARBA00023326"/>
    </source>
</evidence>
<dbReference type="PROSITE" id="PS51257">
    <property type="entry name" value="PROKAR_LIPOPROTEIN"/>
    <property type="match status" value="1"/>
</dbReference>
<evidence type="ECO:0000256" key="3">
    <source>
        <dbReference type="ARBA" id="ARBA00022651"/>
    </source>
</evidence>
<evidence type="ECO:0000256" key="7">
    <source>
        <dbReference type="ARBA" id="ARBA00023277"/>
    </source>
</evidence>
<dbReference type="PANTHER" id="PTHR31490">
    <property type="entry name" value="GLYCOSYL HYDROLASE"/>
    <property type="match status" value="1"/>
</dbReference>
<keyword evidence="4" id="KW-0732">Signal</keyword>
<keyword evidence="9 10" id="KW-0624">Polysaccharide degradation</keyword>
<keyword evidence="13" id="KW-1185">Reference proteome</keyword>
<evidence type="ECO:0000313" key="12">
    <source>
        <dbReference type="EMBL" id="GLS89796.1"/>
    </source>
</evidence>
<dbReference type="Gene3D" id="3.20.20.80">
    <property type="entry name" value="Glycosidases"/>
    <property type="match status" value="1"/>
</dbReference>
<evidence type="ECO:0000256" key="5">
    <source>
        <dbReference type="ARBA" id="ARBA00022737"/>
    </source>
</evidence>
<dbReference type="InterPro" id="IPR008979">
    <property type="entry name" value="Galactose-bd-like_sf"/>
</dbReference>
<evidence type="ECO:0000256" key="8">
    <source>
        <dbReference type="ARBA" id="ARBA00023295"/>
    </source>
</evidence>
<reference evidence="13" key="1">
    <citation type="journal article" date="2019" name="Int. J. Syst. Evol. Microbiol.">
        <title>The Global Catalogue of Microorganisms (GCM) 10K type strain sequencing project: providing services to taxonomists for standard genome sequencing and annotation.</title>
        <authorList>
            <consortium name="The Broad Institute Genomics Platform"/>
            <consortium name="The Broad Institute Genome Sequencing Center for Infectious Disease"/>
            <person name="Wu L."/>
            <person name="Ma J."/>
        </authorList>
    </citation>
    <scope>NUCLEOTIDE SEQUENCE [LARGE SCALE GENOMIC DNA]</scope>
    <source>
        <strain evidence="13">NBRC 103166</strain>
    </source>
</reference>
<protein>
    <recommendedName>
        <fullName evidence="10">Beta-xylanase</fullName>
        <ecNumber evidence="10">3.2.1.8</ecNumber>
    </recommendedName>
</protein>
<keyword evidence="7 10" id="KW-0119">Carbohydrate metabolism</keyword>
<dbReference type="SUPFAM" id="SSF49785">
    <property type="entry name" value="Galactose-binding domain-like"/>
    <property type="match status" value="1"/>
</dbReference>
<evidence type="ECO:0000256" key="4">
    <source>
        <dbReference type="ARBA" id="ARBA00022729"/>
    </source>
</evidence>
<dbReference type="PROSITE" id="PS51760">
    <property type="entry name" value="GH10_2"/>
    <property type="match status" value="1"/>
</dbReference>
<keyword evidence="5" id="KW-0677">Repeat</keyword>
<dbReference type="PANTHER" id="PTHR31490:SF88">
    <property type="entry name" value="BETA-XYLANASE"/>
    <property type="match status" value="1"/>
</dbReference>
<dbReference type="InterPro" id="IPR001000">
    <property type="entry name" value="GH10_dom"/>
</dbReference>
<dbReference type="Pfam" id="PF02018">
    <property type="entry name" value="CBM_4_9"/>
    <property type="match status" value="1"/>
</dbReference>
<name>A0ABQ6DXA6_9GAMM</name>
<feature type="domain" description="GH10" evidence="11">
    <location>
        <begin position="213"/>
        <end position="560"/>
    </location>
</feature>